<dbReference type="InterPro" id="IPR006068">
    <property type="entry name" value="ATPase_P-typ_cation-transptr_C"/>
</dbReference>
<dbReference type="AlphaFoldDB" id="A0A9P5AJU0"/>
<comment type="caution">
    <text evidence="18">The sequence shown here is derived from an EMBL/GenBank/DDBJ whole genome shotgun (WGS) entry which is preliminary data.</text>
</comment>
<evidence type="ECO:0000256" key="6">
    <source>
        <dbReference type="ARBA" id="ARBA00022692"/>
    </source>
</evidence>
<dbReference type="GO" id="GO:0046872">
    <property type="term" value="F:metal ion binding"/>
    <property type="evidence" value="ECO:0007669"/>
    <property type="project" value="UniProtKB-KW"/>
</dbReference>
<dbReference type="SUPFAM" id="SSF81665">
    <property type="entry name" value="Calcium ATPase, transmembrane domain M"/>
    <property type="match status" value="1"/>
</dbReference>
<dbReference type="PANTHER" id="PTHR24093:SF369">
    <property type="entry name" value="CALCIUM-TRANSPORTING ATPASE"/>
    <property type="match status" value="1"/>
</dbReference>
<organism evidence="18 19">
    <name type="scientific">Fusarium beomiforme</name>
    <dbReference type="NCBI Taxonomy" id="44412"/>
    <lineage>
        <taxon>Eukaryota</taxon>
        <taxon>Fungi</taxon>
        <taxon>Dikarya</taxon>
        <taxon>Ascomycota</taxon>
        <taxon>Pezizomycotina</taxon>
        <taxon>Sordariomycetes</taxon>
        <taxon>Hypocreomycetidae</taxon>
        <taxon>Hypocreales</taxon>
        <taxon>Nectriaceae</taxon>
        <taxon>Fusarium</taxon>
        <taxon>Fusarium burgessii species complex</taxon>
    </lineage>
</organism>
<dbReference type="SUPFAM" id="SSF81653">
    <property type="entry name" value="Calcium ATPase, transduction domain A"/>
    <property type="match status" value="1"/>
</dbReference>
<evidence type="ECO:0000256" key="14">
    <source>
        <dbReference type="ARBA" id="ARBA00044247"/>
    </source>
</evidence>
<dbReference type="GO" id="GO:0005886">
    <property type="term" value="C:plasma membrane"/>
    <property type="evidence" value="ECO:0007669"/>
    <property type="project" value="TreeGrafter"/>
</dbReference>
<dbReference type="GO" id="GO:0005743">
    <property type="term" value="C:mitochondrial inner membrane"/>
    <property type="evidence" value="ECO:0007669"/>
    <property type="project" value="UniProtKB-SubCell"/>
</dbReference>
<dbReference type="InterPro" id="IPR036412">
    <property type="entry name" value="HAD-like_sf"/>
</dbReference>
<dbReference type="Gene3D" id="1.20.1110.10">
    <property type="entry name" value="Calcium-transporting ATPase, transmembrane domain"/>
    <property type="match status" value="2"/>
</dbReference>
<dbReference type="InterPro" id="IPR008250">
    <property type="entry name" value="ATPase_P-typ_transduc_dom_A_sf"/>
</dbReference>
<dbReference type="InterPro" id="IPR023214">
    <property type="entry name" value="HAD_sf"/>
</dbReference>
<comment type="similarity">
    <text evidence="3">Belongs to the UQCR10/QCR9 family.</text>
</comment>
<dbReference type="EMBL" id="PVQB02000250">
    <property type="protein sequence ID" value="KAF4340056.1"/>
    <property type="molecule type" value="Genomic_DNA"/>
</dbReference>
<evidence type="ECO:0000259" key="17">
    <source>
        <dbReference type="Pfam" id="PF00689"/>
    </source>
</evidence>
<dbReference type="Gene3D" id="3.40.1110.10">
    <property type="entry name" value="Calcium-transporting ATPase, cytoplasmic domain N"/>
    <property type="match status" value="1"/>
</dbReference>
<dbReference type="GO" id="GO:0006874">
    <property type="term" value="P:intracellular calcium ion homeostasis"/>
    <property type="evidence" value="ECO:0007669"/>
    <property type="project" value="TreeGrafter"/>
</dbReference>
<keyword evidence="6 15" id="KW-0812">Transmembrane</keyword>
<keyword evidence="5" id="KW-0679">Respiratory chain</keyword>
<dbReference type="SUPFAM" id="SSF56784">
    <property type="entry name" value="HAD-like"/>
    <property type="match status" value="1"/>
</dbReference>
<keyword evidence="11 15" id="KW-1133">Transmembrane helix</keyword>
<dbReference type="SUPFAM" id="SSF81660">
    <property type="entry name" value="Metal cation-transporting ATPase, ATP-binding domain N"/>
    <property type="match status" value="1"/>
</dbReference>
<feature type="transmembrane region" description="Helical" evidence="15">
    <location>
        <begin position="779"/>
        <end position="799"/>
    </location>
</feature>
<evidence type="ECO:0000256" key="8">
    <source>
        <dbReference type="ARBA" id="ARBA00022792"/>
    </source>
</evidence>
<dbReference type="Pfam" id="PF00689">
    <property type="entry name" value="Cation_ATPase_C"/>
    <property type="match status" value="1"/>
</dbReference>
<evidence type="ECO:0000256" key="13">
    <source>
        <dbReference type="ARBA" id="ARBA00023136"/>
    </source>
</evidence>
<evidence type="ECO:0000256" key="1">
    <source>
        <dbReference type="ARBA" id="ARBA00004127"/>
    </source>
</evidence>
<dbReference type="Gene3D" id="1.20.5.260">
    <property type="entry name" value="Cytochrome b-c1 complex subunit 9"/>
    <property type="match status" value="1"/>
</dbReference>
<dbReference type="Pfam" id="PF13246">
    <property type="entry name" value="Cation_ATPase"/>
    <property type="match status" value="2"/>
</dbReference>
<evidence type="ECO:0000256" key="3">
    <source>
        <dbReference type="ARBA" id="ARBA00007856"/>
    </source>
</evidence>
<keyword evidence="7" id="KW-0479">Metal-binding</keyword>
<dbReference type="GO" id="GO:0000166">
    <property type="term" value="F:nucleotide binding"/>
    <property type="evidence" value="ECO:0007669"/>
    <property type="project" value="InterPro"/>
</dbReference>
<dbReference type="Proteomes" id="UP000730481">
    <property type="component" value="Unassembled WGS sequence"/>
</dbReference>
<proteinExistence type="inferred from homology"/>
<feature type="transmembrane region" description="Helical" evidence="15">
    <location>
        <begin position="639"/>
        <end position="664"/>
    </location>
</feature>
<keyword evidence="12" id="KW-0496">Mitochondrion</keyword>
<dbReference type="SUPFAM" id="SSF81514">
    <property type="entry name" value="Subunit X (non-heme 7 kDa protein) of cytochrome bc1 complex (Ubiquinol-cytochrome c reductase)"/>
    <property type="match status" value="1"/>
</dbReference>
<evidence type="ECO:0000259" key="16">
    <source>
        <dbReference type="Pfam" id="PF00122"/>
    </source>
</evidence>
<keyword evidence="9" id="KW-0460">Magnesium</keyword>
<protein>
    <recommendedName>
        <fullName evidence="14">Complex III subunit 9</fullName>
    </recommendedName>
</protein>
<evidence type="ECO:0000256" key="11">
    <source>
        <dbReference type="ARBA" id="ARBA00022989"/>
    </source>
</evidence>
<evidence type="ECO:0000256" key="5">
    <source>
        <dbReference type="ARBA" id="ARBA00022660"/>
    </source>
</evidence>
<dbReference type="OrthoDB" id="3352408at2759"/>
<dbReference type="InterPro" id="IPR008027">
    <property type="entry name" value="QCR9"/>
</dbReference>
<dbReference type="Gene3D" id="3.40.50.1000">
    <property type="entry name" value="HAD superfamily/HAD-like"/>
    <property type="match status" value="1"/>
</dbReference>
<dbReference type="PRINTS" id="PR00119">
    <property type="entry name" value="CATATPASE"/>
</dbReference>
<dbReference type="GO" id="GO:0045275">
    <property type="term" value="C:respiratory chain complex III"/>
    <property type="evidence" value="ECO:0007669"/>
    <property type="project" value="InterPro"/>
</dbReference>
<evidence type="ECO:0000256" key="9">
    <source>
        <dbReference type="ARBA" id="ARBA00022842"/>
    </source>
</evidence>
<keyword evidence="4" id="KW-0813">Transport</keyword>
<evidence type="ECO:0000256" key="7">
    <source>
        <dbReference type="ARBA" id="ARBA00022723"/>
    </source>
</evidence>
<dbReference type="InterPro" id="IPR059000">
    <property type="entry name" value="ATPase_P-type_domA"/>
</dbReference>
<keyword evidence="19" id="KW-1185">Reference proteome</keyword>
<evidence type="ECO:0000256" key="2">
    <source>
        <dbReference type="ARBA" id="ARBA00004434"/>
    </source>
</evidence>
<evidence type="ECO:0000313" key="18">
    <source>
        <dbReference type="EMBL" id="KAF4340056.1"/>
    </source>
</evidence>
<dbReference type="InterPro" id="IPR023299">
    <property type="entry name" value="ATPase_P-typ_cyto_dom_N"/>
</dbReference>
<dbReference type="Gene3D" id="2.70.150.10">
    <property type="entry name" value="Calcium-transporting ATPase, cytoplasmic transduction domain A"/>
    <property type="match status" value="1"/>
</dbReference>
<comment type="subcellular location">
    <subcellularLocation>
        <location evidence="1">Endomembrane system</location>
        <topology evidence="1">Multi-pass membrane protein</topology>
    </subcellularLocation>
    <subcellularLocation>
        <location evidence="2">Mitochondrion inner membrane</location>
        <topology evidence="2">Single-pass membrane protein</topology>
    </subcellularLocation>
</comment>
<keyword evidence="13 15" id="KW-0472">Membrane</keyword>
<evidence type="ECO:0000256" key="15">
    <source>
        <dbReference type="SAM" id="Phobius"/>
    </source>
</evidence>
<feature type="domain" description="Cation-transporting P-type ATPase C-terminal" evidence="17">
    <location>
        <begin position="515"/>
        <end position="670"/>
    </location>
</feature>
<keyword evidence="10" id="KW-0249">Electron transport</keyword>
<reference evidence="18" key="2">
    <citation type="submission" date="2020-02" db="EMBL/GenBank/DDBJ databases">
        <title>Identification and distribution of gene clusters putatively required for synthesis of sphingolipid metabolism inhibitors in phylogenetically diverse species of the filamentous fungus Fusarium.</title>
        <authorList>
            <person name="Kim H.-S."/>
            <person name="Busman M."/>
            <person name="Brown D.W."/>
            <person name="Divon H."/>
            <person name="Uhlig S."/>
            <person name="Proctor R.H."/>
        </authorList>
    </citation>
    <scope>NUCLEOTIDE SEQUENCE</scope>
    <source>
        <strain evidence="18">NRRL 25174</strain>
    </source>
</reference>
<dbReference type="Pfam" id="PF05365">
    <property type="entry name" value="UCR_UQCRX_QCR9"/>
    <property type="match status" value="1"/>
</dbReference>
<dbReference type="InterPro" id="IPR023298">
    <property type="entry name" value="ATPase_P-typ_TM_dom_sf"/>
</dbReference>
<evidence type="ECO:0000256" key="10">
    <source>
        <dbReference type="ARBA" id="ARBA00022982"/>
    </source>
</evidence>
<keyword evidence="8" id="KW-0999">Mitochondrion inner membrane</keyword>
<dbReference type="GO" id="GO:0006122">
    <property type="term" value="P:mitochondrial electron transport, ubiquinol to cytochrome c"/>
    <property type="evidence" value="ECO:0007669"/>
    <property type="project" value="InterPro"/>
</dbReference>
<dbReference type="PANTHER" id="PTHR24093">
    <property type="entry name" value="CATION TRANSPORTING ATPASE"/>
    <property type="match status" value="1"/>
</dbReference>
<evidence type="ECO:0000313" key="19">
    <source>
        <dbReference type="Proteomes" id="UP000730481"/>
    </source>
</evidence>
<dbReference type="GO" id="GO:0012505">
    <property type="term" value="C:endomembrane system"/>
    <property type="evidence" value="ECO:0007669"/>
    <property type="project" value="UniProtKB-SubCell"/>
</dbReference>
<evidence type="ECO:0000256" key="4">
    <source>
        <dbReference type="ARBA" id="ARBA00022448"/>
    </source>
</evidence>
<sequence>MHLVTGDIVPVDGIFIQGSSVKCDESSATGELDLFRKTPAAAVLDAIQKLDTKEVEKLDSFIISGSKVNEGNGTFIVTAIHLCRRSSISWQIGSPKSALSLFIVLFIKFCAQLPNNLRTLSEKDQEFMKIFIVSVTVVVVAVPKGLPLAVTLALSFATVKMLRNNDLVQILKACETMGNATTVCSDKTGIFPQSKMTVVATTLGKATSFGGTGLPIDKSLKTDQEALTVPNIPEADCANNLSQQAKSLRIQSNVLKSTAFEREQDGQKTFIGSKTEVALPTYCLDHLGAGQIQEMRSSANVVQTVPFNSKYKTVEIPLTEADRDMVSLGISSYAGQTLRTTSSSYRDFESWPPEGDVSPDNPHYVDLNVVHQDMALIGIYGIKGPLRPTVISALDDCRRAGVFVRMVIGDNIQTASVIASERGIFRPDEGGIVMESPDFRRLPPEELKQKVRHLQVLARSNPEDKRILSADIGFFMGTAGTEVAKEVSAVFLPNDNGHQAQLLTGGSVASRKQESVLNAVQLLWVNLIMDTFAALALATDPPTRSVLDRKPDRRSAPLIILRLANMIIGQAICQLAITFVLNFGGRELLGWYSNSEQDTEQLKKLVFNTFVWLQIFKESSSNRRLDNKLNIFEGLHRNFFFIINLIMIGGQVLITFGLSIGLGATSVPWGAIIKLCPNEWVAACLPGFLHGRWISPPEDLVSDKSLDSDDEFIRPPFRIISSIRGPRVQKHIGFRERVRRRKKKKKKKKKEEEEVMVMVMVEMLQTINCAHQLKWSLFSTNYLMLATVFTAGFAWEVGFNNVMDKVWDNNNRGRQWKDIRHKFLEGGDEDEE</sequence>
<reference evidence="18" key="1">
    <citation type="journal article" date="2017" name="Mycologia">
        <title>Fusarium algeriense, sp. nov., a novel toxigenic crown rot pathogen of durum wheat from Algeria is nested in the Fusarium burgessii species complex.</title>
        <authorList>
            <person name="Laraba I."/>
            <person name="Keddad A."/>
            <person name="Boureghda H."/>
            <person name="Abdallah N."/>
            <person name="Vaughan M.M."/>
            <person name="Proctor R.H."/>
            <person name="Busman M."/>
            <person name="O'Donnell K."/>
        </authorList>
    </citation>
    <scope>NUCLEOTIDE SEQUENCE</scope>
    <source>
        <strain evidence="18">NRRL 25174</strain>
    </source>
</reference>
<accession>A0A9P5AJU0</accession>
<evidence type="ECO:0000256" key="12">
    <source>
        <dbReference type="ARBA" id="ARBA00023128"/>
    </source>
</evidence>
<name>A0A9P5AJU0_9HYPO</name>
<dbReference type="GO" id="GO:0005388">
    <property type="term" value="F:P-type calcium transporter activity"/>
    <property type="evidence" value="ECO:0007669"/>
    <property type="project" value="TreeGrafter"/>
</dbReference>
<gene>
    <name evidence="18" type="ORF">FBEOM_6024</name>
</gene>
<dbReference type="InterPro" id="IPR036656">
    <property type="entry name" value="QCR9_sf"/>
</dbReference>
<dbReference type="Pfam" id="PF00122">
    <property type="entry name" value="E1-E2_ATPase"/>
    <property type="match status" value="1"/>
</dbReference>
<feature type="domain" description="P-type ATPase A" evidence="16">
    <location>
        <begin position="3"/>
        <end position="80"/>
    </location>
</feature>